<dbReference type="GO" id="GO:0016020">
    <property type="term" value="C:membrane"/>
    <property type="evidence" value="ECO:0007669"/>
    <property type="project" value="UniProtKB-SubCell"/>
</dbReference>
<comment type="subcellular location">
    <subcellularLocation>
        <location evidence="1">Membrane</location>
    </subcellularLocation>
</comment>
<dbReference type="InterPro" id="IPR003593">
    <property type="entry name" value="AAA+_ATPase"/>
</dbReference>
<feature type="compositionally biased region" description="Low complexity" evidence="8">
    <location>
        <begin position="455"/>
        <end position="467"/>
    </location>
</feature>
<dbReference type="OMA" id="WEFANIA"/>
<dbReference type="CDD" id="cd18596">
    <property type="entry name" value="ABC_6TM_VMR1_D1_like"/>
    <property type="match status" value="1"/>
</dbReference>
<dbReference type="Pfam" id="PF00005">
    <property type="entry name" value="ABC_tran"/>
    <property type="match status" value="1"/>
</dbReference>
<dbReference type="GO" id="GO:0016887">
    <property type="term" value="F:ATP hydrolysis activity"/>
    <property type="evidence" value="ECO:0007669"/>
    <property type="project" value="InterPro"/>
</dbReference>
<dbReference type="Gene3D" id="1.20.1560.10">
    <property type="entry name" value="ABC transporter type 1, transmembrane domain"/>
    <property type="match status" value="1"/>
</dbReference>
<feature type="region of interest" description="Disordered" evidence="8">
    <location>
        <begin position="404"/>
        <end position="469"/>
    </location>
</feature>
<evidence type="ECO:0000256" key="6">
    <source>
        <dbReference type="ARBA" id="ARBA00022989"/>
    </source>
</evidence>
<dbReference type="InParanoid" id="A0A2H3DC85"/>
<dbReference type="EMBL" id="KZ293657">
    <property type="protein sequence ID" value="PBK92851.1"/>
    <property type="molecule type" value="Genomic_DNA"/>
</dbReference>
<reference evidence="13" key="1">
    <citation type="journal article" date="2017" name="Nat. Ecol. Evol.">
        <title>Genome expansion and lineage-specific genetic innovations in the forest pathogenic fungi Armillaria.</title>
        <authorList>
            <person name="Sipos G."/>
            <person name="Prasanna A.N."/>
            <person name="Walter M.C."/>
            <person name="O'Connor E."/>
            <person name="Balint B."/>
            <person name="Krizsan K."/>
            <person name="Kiss B."/>
            <person name="Hess J."/>
            <person name="Varga T."/>
            <person name="Slot J."/>
            <person name="Riley R."/>
            <person name="Boka B."/>
            <person name="Rigling D."/>
            <person name="Barry K."/>
            <person name="Lee J."/>
            <person name="Mihaltcheva S."/>
            <person name="LaButti K."/>
            <person name="Lipzen A."/>
            <person name="Waldron R."/>
            <person name="Moloney N.M."/>
            <person name="Sperisen C."/>
            <person name="Kredics L."/>
            <person name="Vagvoelgyi C."/>
            <person name="Patrignani A."/>
            <person name="Fitzpatrick D."/>
            <person name="Nagy I."/>
            <person name="Doyle S."/>
            <person name="Anderson J.B."/>
            <person name="Grigoriev I.V."/>
            <person name="Gueldener U."/>
            <person name="Muensterkoetter M."/>
            <person name="Nagy L.G."/>
        </authorList>
    </citation>
    <scope>NUCLEOTIDE SEQUENCE [LARGE SCALE GENOMIC DNA]</scope>
    <source>
        <strain evidence="13">Ar21-2</strain>
    </source>
</reference>
<feature type="transmembrane region" description="Helical" evidence="9">
    <location>
        <begin position="134"/>
        <end position="151"/>
    </location>
</feature>
<evidence type="ECO:0000313" key="12">
    <source>
        <dbReference type="EMBL" id="PBK92851.1"/>
    </source>
</evidence>
<evidence type="ECO:0000256" key="4">
    <source>
        <dbReference type="ARBA" id="ARBA00022741"/>
    </source>
</evidence>
<dbReference type="PANTHER" id="PTHR24223">
    <property type="entry name" value="ATP-BINDING CASSETTE SUB-FAMILY C"/>
    <property type="match status" value="1"/>
</dbReference>
<feature type="transmembrane region" description="Helical" evidence="9">
    <location>
        <begin position="605"/>
        <end position="623"/>
    </location>
</feature>
<protein>
    <recommendedName>
        <fullName evidence="14">P-loop containing nucleoside triphosphate hydrolase protein</fullName>
    </recommendedName>
</protein>
<evidence type="ECO:0000256" key="5">
    <source>
        <dbReference type="ARBA" id="ARBA00022840"/>
    </source>
</evidence>
<keyword evidence="6 9" id="KW-1133">Transmembrane helix</keyword>
<feature type="domain" description="ABC transmembrane type-1" evidence="11">
    <location>
        <begin position="312"/>
        <end position="664"/>
    </location>
</feature>
<evidence type="ECO:0000256" key="9">
    <source>
        <dbReference type="SAM" id="Phobius"/>
    </source>
</evidence>
<proteinExistence type="predicted"/>
<evidence type="ECO:0000259" key="11">
    <source>
        <dbReference type="PROSITE" id="PS50929"/>
    </source>
</evidence>
<feature type="transmembrane region" description="Helical" evidence="9">
    <location>
        <begin position="495"/>
        <end position="516"/>
    </location>
</feature>
<dbReference type="InterPro" id="IPR027417">
    <property type="entry name" value="P-loop_NTPase"/>
</dbReference>
<accession>A0A2H3DC85</accession>
<feature type="transmembrane region" description="Helical" evidence="9">
    <location>
        <begin position="522"/>
        <end position="539"/>
    </location>
</feature>
<feature type="transmembrane region" description="Helical" evidence="9">
    <location>
        <begin position="196"/>
        <end position="216"/>
    </location>
</feature>
<evidence type="ECO:0000256" key="8">
    <source>
        <dbReference type="SAM" id="MobiDB-lite"/>
    </source>
</evidence>
<evidence type="ECO:0000256" key="1">
    <source>
        <dbReference type="ARBA" id="ARBA00004370"/>
    </source>
</evidence>
<dbReference type="FunCoup" id="A0A2H3DC85">
    <property type="interactions" value="44"/>
</dbReference>
<dbReference type="InterPro" id="IPR017871">
    <property type="entry name" value="ABC_transporter-like_CS"/>
</dbReference>
<dbReference type="SUPFAM" id="SSF52540">
    <property type="entry name" value="P-loop containing nucleoside triphosphate hydrolases"/>
    <property type="match status" value="1"/>
</dbReference>
<evidence type="ECO:0000256" key="7">
    <source>
        <dbReference type="ARBA" id="ARBA00023136"/>
    </source>
</evidence>
<dbReference type="OrthoDB" id="6500128at2759"/>
<dbReference type="GO" id="GO:0140359">
    <property type="term" value="F:ABC-type transporter activity"/>
    <property type="evidence" value="ECO:0007669"/>
    <property type="project" value="InterPro"/>
</dbReference>
<keyword evidence="13" id="KW-1185">Reference proteome</keyword>
<dbReference type="STRING" id="47427.A0A2H3DC85"/>
<dbReference type="PROSITE" id="PS50893">
    <property type="entry name" value="ABC_TRANSPORTER_2"/>
    <property type="match status" value="1"/>
</dbReference>
<feature type="transmembrane region" description="Helical" evidence="9">
    <location>
        <begin position="45"/>
        <end position="66"/>
    </location>
</feature>
<keyword evidence="4" id="KW-0547">Nucleotide-binding</keyword>
<dbReference type="InterPro" id="IPR003439">
    <property type="entry name" value="ABC_transporter-like_ATP-bd"/>
</dbReference>
<evidence type="ECO:0008006" key="14">
    <source>
        <dbReference type="Google" id="ProtNLM"/>
    </source>
</evidence>
<dbReference type="PROSITE" id="PS00211">
    <property type="entry name" value="ABC_TRANSPORTER_1"/>
    <property type="match status" value="1"/>
</dbReference>
<dbReference type="Pfam" id="PF00664">
    <property type="entry name" value="ABC_membrane"/>
    <property type="match status" value="1"/>
</dbReference>
<name>A0A2H3DC85_ARMGA</name>
<keyword evidence="7 9" id="KW-0472">Membrane</keyword>
<evidence type="ECO:0000256" key="2">
    <source>
        <dbReference type="ARBA" id="ARBA00022448"/>
    </source>
</evidence>
<keyword evidence="2" id="KW-0813">Transport</keyword>
<dbReference type="CDD" id="cd03250">
    <property type="entry name" value="ABCC_MRP_domain1"/>
    <property type="match status" value="1"/>
</dbReference>
<sequence length="927" mass="103761">MAPQSESPPFDTFSGFAARENAQQVVLQTIDSAISTKLAFDTLTIPLYAALASAAFLLAQVLRAFLQTKSVSPYPGYADDEEHRVDGFVETGYFENHVAQQGGRKIFAFRVLRLLGCLALLGLSISTISINATVPLTFLYTSLLAIVSVTASKRWSGIGIHHMNVVLLSTSAVYVYRDIAPLATFDSIPQDSWEGPLPWIKMGILLFIAILIPLIIPREYTPVDPKNPMPVPNPEQTTPILSLVLYSWLDSLMIGAYRVAHLSYEQLPPLADYDRCRYLKAKAFKYLDTFLGAKKQHVFFGLMRVFAWEFTIMALMVSIEACAHFAAPIGINRLLHYIEKGEQEAQYRPWVWIVWIFLGPTVVSLASEWYLFINTRVRAHSEVIVTQLVFEHALRIRMKFQSHDTGSTEVTPGEATPEDSSHPGIDTVQRAESSTGEEPAPRSIAKTKDDASKYPTDVSTTPPSTDTQSEVKNFVGRINNLVTSDMANIVECSHLLRLFVYSPLELVFCIWFLYVVLGWSSFAGLAVIVITAPLPGYLAKRIQTVQKATLKNTDGRVQVVTEFVNILRMIKMFGWESEISKRVAGRRDAELVWIKRKQLLDLMTNLLNTAIPALTMLVTYSTYVRTSSTIVMGETLDASKVFSSMTIFDMFAGQLSRLLRILNTCAVGKVSLDRLTDFMQNTELLDTFSEKESVEPVGVEDREDIGFHQARFSWMNELPSQRTFLLRVDEELIFRKNSINLVIGPTGSGKTSLLMALLGEMHFLPSNPASWFNLPRKGGVAYAAQESWENILFGTEFDEMRYNDVIYQCGLERDLALFEAGDETEVGEKGLTLSGGQKARVTLARAVYSRADILILDDILAALDVHTSKWIVQKCLQGNLISNRTVILATHNIALVEPIAEFVVALKNGRVRRHDKRKKLCTGQTRK</sequence>
<feature type="transmembrane region" description="Helical" evidence="9">
    <location>
        <begin position="158"/>
        <end position="176"/>
    </location>
</feature>
<organism evidence="12 13">
    <name type="scientific">Armillaria gallica</name>
    <name type="common">Bulbous honey fungus</name>
    <name type="synonym">Armillaria bulbosa</name>
    <dbReference type="NCBI Taxonomy" id="47427"/>
    <lineage>
        <taxon>Eukaryota</taxon>
        <taxon>Fungi</taxon>
        <taxon>Dikarya</taxon>
        <taxon>Basidiomycota</taxon>
        <taxon>Agaricomycotina</taxon>
        <taxon>Agaricomycetes</taxon>
        <taxon>Agaricomycetidae</taxon>
        <taxon>Agaricales</taxon>
        <taxon>Marasmiineae</taxon>
        <taxon>Physalacriaceae</taxon>
        <taxon>Armillaria</taxon>
    </lineage>
</organism>
<dbReference type="Gene3D" id="3.40.50.300">
    <property type="entry name" value="P-loop containing nucleotide triphosphate hydrolases"/>
    <property type="match status" value="1"/>
</dbReference>
<dbReference type="InterPro" id="IPR036640">
    <property type="entry name" value="ABC1_TM_sf"/>
</dbReference>
<dbReference type="PANTHER" id="PTHR24223:SF356">
    <property type="entry name" value="ATP-BINDING CASSETTE TRANSPORTER ABC4"/>
    <property type="match status" value="1"/>
</dbReference>
<gene>
    <name evidence="12" type="ORF">ARMGADRAFT_1080065</name>
</gene>
<dbReference type="GO" id="GO:0005524">
    <property type="term" value="F:ATP binding"/>
    <property type="evidence" value="ECO:0007669"/>
    <property type="project" value="UniProtKB-KW"/>
</dbReference>
<feature type="domain" description="ABC transporter" evidence="10">
    <location>
        <begin position="710"/>
        <end position="925"/>
    </location>
</feature>
<keyword evidence="5" id="KW-0067">ATP-binding</keyword>
<keyword evidence="3 9" id="KW-0812">Transmembrane</keyword>
<feature type="transmembrane region" description="Helical" evidence="9">
    <location>
        <begin position="350"/>
        <end position="372"/>
    </location>
</feature>
<feature type="transmembrane region" description="Helical" evidence="9">
    <location>
        <begin position="305"/>
        <end position="330"/>
    </location>
</feature>
<feature type="transmembrane region" description="Helical" evidence="9">
    <location>
        <begin position="111"/>
        <end position="128"/>
    </location>
</feature>
<dbReference type="Proteomes" id="UP000217790">
    <property type="component" value="Unassembled WGS sequence"/>
</dbReference>
<dbReference type="PROSITE" id="PS50929">
    <property type="entry name" value="ABC_TM1F"/>
    <property type="match status" value="1"/>
</dbReference>
<dbReference type="InterPro" id="IPR011527">
    <property type="entry name" value="ABC1_TM_dom"/>
</dbReference>
<dbReference type="InterPro" id="IPR050173">
    <property type="entry name" value="ABC_transporter_C-like"/>
</dbReference>
<dbReference type="SUPFAM" id="SSF90123">
    <property type="entry name" value="ABC transporter transmembrane region"/>
    <property type="match status" value="1"/>
</dbReference>
<evidence type="ECO:0000313" key="13">
    <source>
        <dbReference type="Proteomes" id="UP000217790"/>
    </source>
</evidence>
<evidence type="ECO:0000256" key="3">
    <source>
        <dbReference type="ARBA" id="ARBA00022692"/>
    </source>
</evidence>
<dbReference type="SMART" id="SM00382">
    <property type="entry name" value="AAA"/>
    <property type="match status" value="1"/>
</dbReference>
<evidence type="ECO:0000259" key="10">
    <source>
        <dbReference type="PROSITE" id="PS50893"/>
    </source>
</evidence>
<dbReference type="AlphaFoldDB" id="A0A2H3DC85"/>